<sequence length="246" mass="27496">MNTKKEIVRYLNYLTDTWKAVEENEVDNIEQAADLIFQSCKNGGRFYVFGSGHSHMVAEEIYIRAGGLAYVKGMLPPELMLHEMPNKSTYLERLDGYAKSMLNLYKVDDKDTLMVVSNSGRNNVPVEMCLEAKKINANVIALTSMDHSTNVSSRHSSNKKMYEIADVTIDNHAPKGDAAYMMDGIDTGLGPTSDFTSIGIAQAIIIGVIYKLKEAGLDVPVFKSSNLDGADKYNDKLFDKYYGYWK</sequence>
<dbReference type="InterPro" id="IPR001347">
    <property type="entry name" value="SIS_dom"/>
</dbReference>
<dbReference type="InterPro" id="IPR050099">
    <property type="entry name" value="SIS_GmhA/DiaA_subfam"/>
</dbReference>
<dbReference type="EMBL" id="LGTO01000005">
    <property type="protein sequence ID" value="KNE21360.1"/>
    <property type="molecule type" value="Genomic_DNA"/>
</dbReference>
<dbReference type="AlphaFoldDB" id="A0A0L0QRT6"/>
<dbReference type="RefSeq" id="WP_050350786.1">
    <property type="nucleotide sequence ID" value="NZ_BOSN01000004.1"/>
</dbReference>
<dbReference type="InterPro" id="IPR046348">
    <property type="entry name" value="SIS_dom_sf"/>
</dbReference>
<dbReference type="GO" id="GO:0097367">
    <property type="term" value="F:carbohydrate derivative binding"/>
    <property type="evidence" value="ECO:0007669"/>
    <property type="project" value="InterPro"/>
</dbReference>
<keyword evidence="2" id="KW-1185">Reference proteome</keyword>
<dbReference type="GO" id="GO:1901135">
    <property type="term" value="P:carbohydrate derivative metabolic process"/>
    <property type="evidence" value="ECO:0007669"/>
    <property type="project" value="InterPro"/>
</dbReference>
<proteinExistence type="predicted"/>
<dbReference type="Pfam" id="PF13580">
    <property type="entry name" value="SIS_2"/>
    <property type="match status" value="1"/>
</dbReference>
<dbReference type="GeneID" id="66872904"/>
<dbReference type="PANTHER" id="PTHR30390">
    <property type="entry name" value="SEDOHEPTULOSE 7-PHOSPHATE ISOMERASE / DNAA INITIATOR-ASSOCIATING FACTOR FOR REPLICATION INITIATION"/>
    <property type="match status" value="1"/>
</dbReference>
<name>A0A0L0QRT6_VIRPA</name>
<dbReference type="NCBIfam" id="NF002805">
    <property type="entry name" value="PRK02947.1"/>
    <property type="match status" value="1"/>
</dbReference>
<dbReference type="PANTHER" id="PTHR30390:SF7">
    <property type="entry name" value="PHOSPHOHEPTOSE ISOMERASE"/>
    <property type="match status" value="1"/>
</dbReference>
<evidence type="ECO:0000313" key="2">
    <source>
        <dbReference type="Proteomes" id="UP000036780"/>
    </source>
</evidence>
<dbReference type="Proteomes" id="UP000036780">
    <property type="component" value="Unassembled WGS sequence"/>
</dbReference>
<dbReference type="OrthoDB" id="9805185at2"/>
<dbReference type="InterPro" id="IPR035472">
    <property type="entry name" value="RpiR-like_SIS"/>
</dbReference>
<dbReference type="CDD" id="cd05013">
    <property type="entry name" value="SIS_RpiR"/>
    <property type="match status" value="1"/>
</dbReference>
<comment type="caution">
    <text evidence="1">The sequence shown here is derived from an EMBL/GenBank/DDBJ whole genome shotgun (WGS) entry which is preliminary data.</text>
</comment>
<accession>A0A0L0QRT6</accession>
<organism evidence="1 2">
    <name type="scientific">Virgibacillus pantothenticus</name>
    <dbReference type="NCBI Taxonomy" id="1473"/>
    <lineage>
        <taxon>Bacteria</taxon>
        <taxon>Bacillati</taxon>
        <taxon>Bacillota</taxon>
        <taxon>Bacilli</taxon>
        <taxon>Bacillales</taxon>
        <taxon>Bacillaceae</taxon>
        <taxon>Virgibacillus</taxon>
    </lineage>
</organism>
<protein>
    <submittedName>
        <fullName evidence="1">Uncharacterized protein</fullName>
    </submittedName>
</protein>
<dbReference type="PROSITE" id="PS51464">
    <property type="entry name" value="SIS"/>
    <property type="match status" value="1"/>
</dbReference>
<evidence type="ECO:0000313" key="1">
    <source>
        <dbReference type="EMBL" id="KNE21360.1"/>
    </source>
</evidence>
<dbReference type="PATRIC" id="fig|1473.5.peg.4355"/>
<gene>
    <name evidence="1" type="ORF">AFK71_06735</name>
</gene>
<reference evidence="2" key="1">
    <citation type="submission" date="2015-07" db="EMBL/GenBank/DDBJ databases">
        <title>Fjat-10053 dsm26.</title>
        <authorList>
            <person name="Liu B."/>
            <person name="Wang J."/>
            <person name="Zhu Y."/>
            <person name="Liu G."/>
            <person name="Chen Q."/>
            <person name="Chen Z."/>
            <person name="Lan J."/>
            <person name="Che J."/>
            <person name="Ge C."/>
            <person name="Shi H."/>
            <person name="Pan Z."/>
            <person name="Liu X."/>
        </authorList>
    </citation>
    <scope>NUCLEOTIDE SEQUENCE [LARGE SCALE GENOMIC DNA]</scope>
    <source>
        <strain evidence="2">DSM 26</strain>
    </source>
</reference>
<dbReference type="SUPFAM" id="SSF53697">
    <property type="entry name" value="SIS domain"/>
    <property type="match status" value="1"/>
</dbReference>
<dbReference type="Gene3D" id="3.40.50.10490">
    <property type="entry name" value="Glucose-6-phosphate isomerase like protein, domain 1"/>
    <property type="match status" value="1"/>
</dbReference>